<dbReference type="PROSITE" id="PS51257">
    <property type="entry name" value="PROKAR_LIPOPROTEIN"/>
    <property type="match status" value="1"/>
</dbReference>
<proteinExistence type="predicted"/>
<organism evidence="1 2">
    <name type="scientific">Lutibacter oricola</name>
    <dbReference type="NCBI Taxonomy" id="762486"/>
    <lineage>
        <taxon>Bacteria</taxon>
        <taxon>Pseudomonadati</taxon>
        <taxon>Bacteroidota</taxon>
        <taxon>Flavobacteriia</taxon>
        <taxon>Flavobacteriales</taxon>
        <taxon>Flavobacteriaceae</taxon>
        <taxon>Lutibacter</taxon>
    </lineage>
</organism>
<protein>
    <submittedName>
        <fullName evidence="1">Uncharacterized protein</fullName>
    </submittedName>
</protein>
<evidence type="ECO:0000313" key="2">
    <source>
        <dbReference type="Proteomes" id="UP000199595"/>
    </source>
</evidence>
<name>A0A1H3D5E1_9FLAO</name>
<keyword evidence="2" id="KW-1185">Reference proteome</keyword>
<dbReference type="STRING" id="762486.SAMN05444411_10759"/>
<evidence type="ECO:0000313" key="1">
    <source>
        <dbReference type="EMBL" id="SDX61722.1"/>
    </source>
</evidence>
<dbReference type="EMBL" id="FNNJ01000007">
    <property type="protein sequence ID" value="SDX61722.1"/>
    <property type="molecule type" value="Genomic_DNA"/>
</dbReference>
<reference evidence="1 2" key="1">
    <citation type="submission" date="2016-10" db="EMBL/GenBank/DDBJ databases">
        <authorList>
            <person name="de Groot N.N."/>
        </authorList>
    </citation>
    <scope>NUCLEOTIDE SEQUENCE [LARGE SCALE GENOMIC DNA]</scope>
    <source>
        <strain evidence="1 2">DSM 24956</strain>
    </source>
</reference>
<gene>
    <name evidence="1" type="ORF">SAMN05444411_10759</name>
</gene>
<dbReference type="AlphaFoldDB" id="A0A1H3D5E1"/>
<accession>A0A1H3D5E1</accession>
<dbReference type="Proteomes" id="UP000199595">
    <property type="component" value="Unassembled WGS sequence"/>
</dbReference>
<sequence length="52" mass="5823">MKTIKFLIALSLFSTLFISCTSDSIDTDEQLYSLDQVRAEGEEGNETYADGR</sequence>
<dbReference type="RefSeq" id="WP_175454789.1">
    <property type="nucleotide sequence ID" value="NZ_FNNJ01000007.1"/>
</dbReference>